<evidence type="ECO:0000313" key="5">
    <source>
        <dbReference type="EMBL" id="KAB7503842.1"/>
    </source>
</evidence>
<evidence type="ECO:0000256" key="2">
    <source>
        <dbReference type="ARBA" id="ARBA00022989"/>
    </source>
</evidence>
<evidence type="ECO:0000313" key="6">
    <source>
        <dbReference type="Proteomes" id="UP000326759"/>
    </source>
</evidence>
<feature type="transmembrane region" description="Helical" evidence="4">
    <location>
        <begin position="43"/>
        <end position="66"/>
    </location>
</feature>
<evidence type="ECO:0000256" key="1">
    <source>
        <dbReference type="ARBA" id="ARBA00022692"/>
    </source>
</evidence>
<name>A0A5N5TBH3_9CRUS</name>
<dbReference type="SUPFAM" id="SSF103473">
    <property type="entry name" value="MFS general substrate transporter"/>
    <property type="match status" value="1"/>
</dbReference>
<keyword evidence="2 4" id="KW-1133">Transmembrane helix</keyword>
<feature type="transmembrane region" description="Helical" evidence="4">
    <location>
        <begin position="86"/>
        <end position="104"/>
    </location>
</feature>
<organism evidence="5 6">
    <name type="scientific">Armadillidium nasatum</name>
    <dbReference type="NCBI Taxonomy" id="96803"/>
    <lineage>
        <taxon>Eukaryota</taxon>
        <taxon>Metazoa</taxon>
        <taxon>Ecdysozoa</taxon>
        <taxon>Arthropoda</taxon>
        <taxon>Crustacea</taxon>
        <taxon>Multicrustacea</taxon>
        <taxon>Malacostraca</taxon>
        <taxon>Eumalacostraca</taxon>
        <taxon>Peracarida</taxon>
        <taxon>Isopoda</taxon>
        <taxon>Oniscidea</taxon>
        <taxon>Crinocheta</taxon>
        <taxon>Armadillidiidae</taxon>
        <taxon>Armadillidium</taxon>
    </lineage>
</organism>
<dbReference type="AlphaFoldDB" id="A0A5N5TBH3"/>
<gene>
    <name evidence="5" type="ORF">Anas_09601</name>
</gene>
<dbReference type="PANTHER" id="PTHR23121">
    <property type="entry name" value="SODIUM-DEPENDENT GLUCOSE TRANSPORTER 1"/>
    <property type="match status" value="1"/>
</dbReference>
<dbReference type="EMBL" id="SEYY01004332">
    <property type="protein sequence ID" value="KAB7503842.1"/>
    <property type="molecule type" value="Genomic_DNA"/>
</dbReference>
<dbReference type="PANTHER" id="PTHR23121:SF9">
    <property type="entry name" value="SODIUM-DEPENDENT GLUCOSE TRANSPORTER 1"/>
    <property type="match status" value="1"/>
</dbReference>
<evidence type="ECO:0000256" key="4">
    <source>
        <dbReference type="SAM" id="Phobius"/>
    </source>
</evidence>
<dbReference type="OrthoDB" id="6512734at2759"/>
<evidence type="ECO:0000256" key="3">
    <source>
        <dbReference type="ARBA" id="ARBA00023136"/>
    </source>
</evidence>
<proteinExistence type="predicted"/>
<evidence type="ECO:0008006" key="7">
    <source>
        <dbReference type="Google" id="ProtNLM"/>
    </source>
</evidence>
<comment type="caution">
    <text evidence="5">The sequence shown here is derived from an EMBL/GenBank/DDBJ whole genome shotgun (WGS) entry which is preliminary data.</text>
</comment>
<protein>
    <recommendedName>
        <fullName evidence="7">Major facilitator superfamily (MFS) profile domain-containing protein</fullName>
    </recommendedName>
</protein>
<feature type="transmembrane region" description="Helical" evidence="4">
    <location>
        <begin position="111"/>
        <end position="129"/>
    </location>
</feature>
<dbReference type="Proteomes" id="UP000326759">
    <property type="component" value="Unassembled WGS sequence"/>
</dbReference>
<dbReference type="InterPro" id="IPR036259">
    <property type="entry name" value="MFS_trans_sf"/>
</dbReference>
<sequence>MGENSDDNDPFEEDIVFDQSGLLSNRSYGRQQSSTGVIPTFMLFIRTVFLCVAFVGLGLCASLSQGPVIHLEVAVGIPIQTAFHSFTAHSLGMLIGGILGSILFEVYNRQFLIFVSLLWMSVSVSVLPFTIPVSYWWTLVNLAALGAGLSFLFTEY</sequence>
<accession>A0A5N5TBH3</accession>
<feature type="transmembrane region" description="Helical" evidence="4">
    <location>
        <begin position="135"/>
        <end position="154"/>
    </location>
</feature>
<keyword evidence="6" id="KW-1185">Reference proteome</keyword>
<keyword evidence="3 4" id="KW-0472">Membrane</keyword>
<keyword evidence="1 4" id="KW-0812">Transmembrane</keyword>
<reference evidence="5 6" key="1">
    <citation type="journal article" date="2019" name="PLoS Biol.">
        <title>Sex chromosomes control vertical transmission of feminizing Wolbachia symbionts in an isopod.</title>
        <authorList>
            <person name="Becking T."/>
            <person name="Chebbi M.A."/>
            <person name="Giraud I."/>
            <person name="Moumen B."/>
            <person name="Laverre T."/>
            <person name="Caubet Y."/>
            <person name="Peccoud J."/>
            <person name="Gilbert C."/>
            <person name="Cordaux R."/>
        </authorList>
    </citation>
    <scope>NUCLEOTIDE SEQUENCE [LARGE SCALE GENOMIC DNA]</scope>
    <source>
        <strain evidence="5">ANa2</strain>
        <tissue evidence="5">Whole body excluding digestive tract and cuticle</tissue>
    </source>
</reference>